<dbReference type="InterPro" id="IPR021714">
    <property type="entry name" value="URB1_N"/>
</dbReference>
<sequence>MEGQAGPSRSAKPQQALGEPFDSAYAVEQSLQTPLTQIDKRAVALVEKDSPRAQSDLLLDYVRQNPGCNGVFAAWELANKTNNSPLSAAALSCLTSLVRLASTDPFTSSPEIVKSLFSAQYAPYFERSLNPGRNDVTTAVLKLCNVLVGFAGGKYARKVFGCFGWSPKVTSRLYKTRLRSLTSFNALAKPDIRTLLVLLVVSFLSAGDVRLKTQVLETKGLLSGVFKGLNEDAEVVVNLVLETVGRELVVERRVALDARRNLFDEACINEPVGSKCSPVLSTQLVKLYDYPLPVGDVEMPASHPSLSVHRFFRLIAAWLADQIATSPVGRSSGPQRVLATLLRALKVTEDSIQRELGLEILRSAPVLAGAFWLKFPSSLDPRLSSRWVSAITFATQVVGLPVPATLSIPANAANALLYAPPSVSSILDTILPPPTSSTLNRTWYTKALTHEVPLVSFLSSLFVLSILQKASTTLETMAETSRLLEETASGRWAIQVRKVREELKLRLPDPAIVVGLMTKTAAAASGEAAPSSASSKKKAKAVEAKEEDVAAVEPAAASTVPAGSEGALLRTNVALRILFLYHRVCPQLIATLKFDFAKLPQTYARRPTSAAPAQASVADQGEEGIRAISSAYALRLAAAHSTSSSIMSFNRPGDHFKQSLVPLFQLYRTPSTPSSRSLLREILKRQLDTPLLFGTSSAEEIEVWLRALPVPTIDSDEVEAVLSFFESTVQKTLTSPLKASEVNGTEVQPILSPLMQNVIAALPTALKGDDEERVERILAFYRDVVLHLVAQQQTLDAARQAVEALHSVAEPSPAAGLTSRLLNDCIRKLTAADAAVEAREGLEGTLATLVTDGDSEALSDFVGNLSPLRENVFAAVEPMSDTSTQLLQSTIRAMPLPLILLHARETDLQSAPIRAALLDVIEAQGSPLLAVQVLLHRLLAGYSSALASFAGDVATTTKDKSMRADIAGRVTGKQGLLAGFAAADAPVAAYEGMLTLLSTVLDPTVEQHRQLAQPFCELVLADLNSAEIDEAPKKKRKQRVSGAGTQPTLSPRVLAAGPLLPFFDAAKSLPLLDALITHLAPSEPDDNTQKILSSALEGILALPPTDAFIAFWSSQLLRLLALNQDKNVDAAGRILIKGARAIMPLEDISRDEAAPWRSQAASWTQSLLTSAAIGTAEATTLAALVHRSSDARSYLASWLDAHADDADLDALALVPVLTALLDVTVARGDASNLPSGLVVRLVKQALETKTFNEQAAQCLTASLRSSPGAESVIAATLDEAAVACASISDFRHLLPITASCAQVSAAARPVLAKIANSSFGLLTRALVEEGEDDEDTLALVTSLTETIRERTDLRLDGAALDVLLTAIATSRGDRPYAVQLATLLCERHALKDNEVTRHLNELYASAAFLILAGNPSSADAAVVSATLDFALALAARSPASAASARSVEHLLPFYRGTLASRDRSLLDMFQRVELMSPASIAPGLSAWVPTSEPDISLDGSRIGAIGAADKKAIRRSWAVAFSSSASTLPAEEAQRTYDPIFLVNYVAALLEEDDMKPQDWTTLLESGILGTCVAALAASPIALRGMARAALASLAQRIKPLTFREKDELELVLTQIRLSIYSQAGEPLPASIALFLAHCAALIGAPESPLYPTFTRFLLQRSTVDARDVPMFYSMLYSSNADEFAASPRDERLWMVRFLTEGLVRSQDWKIYRRRQVFELVASLFSSTRQDPQMRKAVLKLLEKATRVPTAARELLSRNGLLGWLAAQAWQDDVERQLALDVVLNVLAALPWDKLPGVADAVEAVEVAVGKEAAQLDAATLLAIIRTITSHLAPPHGVSSTASLPPLLPSILSRLTALVEPIVVAGPVLGEQFYATATLLAFVRSEAGLAETTRDRHVWRAALRAGLDAGVRELQREVMRLRSD</sequence>
<dbReference type="Pfam" id="PF16201">
    <property type="entry name" value="NopRA1"/>
    <property type="match status" value="1"/>
</dbReference>
<accession>A0A2S5BGS4</accession>
<evidence type="ECO:0008006" key="5">
    <source>
        <dbReference type="Google" id="ProtNLM"/>
    </source>
</evidence>
<dbReference type="GO" id="GO:0000466">
    <property type="term" value="P:maturation of 5.8S rRNA from tricistronic rRNA transcript (SSU-rRNA, 5.8S rRNA, LSU-rRNA)"/>
    <property type="evidence" value="ECO:0007669"/>
    <property type="project" value="TreeGrafter"/>
</dbReference>
<name>A0A2S5BGS4_9BASI</name>
<evidence type="ECO:0000259" key="1">
    <source>
        <dbReference type="Pfam" id="PF11707"/>
    </source>
</evidence>
<reference evidence="3 4" key="1">
    <citation type="journal article" date="2018" name="Front. Microbiol.">
        <title>Prospects for Fungal Bioremediation of Acidic Radioactive Waste Sites: Characterization and Genome Sequence of Rhodotorula taiwanensis MD1149.</title>
        <authorList>
            <person name="Tkavc R."/>
            <person name="Matrosova V.Y."/>
            <person name="Grichenko O.E."/>
            <person name="Gostincar C."/>
            <person name="Volpe R.P."/>
            <person name="Klimenkova P."/>
            <person name="Gaidamakova E.K."/>
            <person name="Zhou C.E."/>
            <person name="Stewart B.J."/>
            <person name="Lyman M.G."/>
            <person name="Malfatti S.A."/>
            <person name="Rubinfeld B."/>
            <person name="Courtot M."/>
            <person name="Singh J."/>
            <person name="Dalgard C.L."/>
            <person name="Hamilton T."/>
            <person name="Frey K.G."/>
            <person name="Gunde-Cimerman N."/>
            <person name="Dugan L."/>
            <person name="Daly M.J."/>
        </authorList>
    </citation>
    <scope>NUCLEOTIDE SEQUENCE [LARGE SCALE GENOMIC DNA]</scope>
    <source>
        <strain evidence="3 4">MD1149</strain>
    </source>
</reference>
<proteinExistence type="predicted"/>
<dbReference type="OrthoDB" id="72892at2759"/>
<dbReference type="PANTHER" id="PTHR13500">
    <property type="entry name" value="NUCLEOLAR PRERIBOSOMAL-ASSOCIATED PROTEIN 1"/>
    <property type="match status" value="1"/>
</dbReference>
<protein>
    <recommendedName>
        <fullName evidence="5">Nucleolar pre-ribosomal-associated protein 1 N-terminal domain-containing protein</fullName>
    </recommendedName>
</protein>
<evidence type="ECO:0000313" key="4">
    <source>
        <dbReference type="Proteomes" id="UP000237144"/>
    </source>
</evidence>
<dbReference type="GO" id="GO:0000463">
    <property type="term" value="P:maturation of LSU-rRNA from tricistronic rRNA transcript (SSU-rRNA, 5.8S rRNA, LSU-rRNA)"/>
    <property type="evidence" value="ECO:0007669"/>
    <property type="project" value="TreeGrafter"/>
</dbReference>
<dbReference type="Pfam" id="PF11707">
    <property type="entry name" value="Npa1"/>
    <property type="match status" value="1"/>
</dbReference>
<gene>
    <name evidence="3" type="ORF">BMF94_1063</name>
</gene>
<evidence type="ECO:0000259" key="2">
    <source>
        <dbReference type="Pfam" id="PF16201"/>
    </source>
</evidence>
<organism evidence="3 4">
    <name type="scientific">Rhodotorula taiwanensis</name>
    <dbReference type="NCBI Taxonomy" id="741276"/>
    <lineage>
        <taxon>Eukaryota</taxon>
        <taxon>Fungi</taxon>
        <taxon>Dikarya</taxon>
        <taxon>Basidiomycota</taxon>
        <taxon>Pucciniomycotina</taxon>
        <taxon>Microbotryomycetes</taxon>
        <taxon>Sporidiobolales</taxon>
        <taxon>Sporidiobolaceae</taxon>
        <taxon>Rhodotorula</taxon>
    </lineage>
</organism>
<dbReference type="InterPro" id="IPR032436">
    <property type="entry name" value="URB1_C"/>
</dbReference>
<comment type="caution">
    <text evidence="3">The sequence shown here is derived from an EMBL/GenBank/DDBJ whole genome shotgun (WGS) entry which is preliminary data.</text>
</comment>
<dbReference type="GO" id="GO:0005730">
    <property type="term" value="C:nucleolus"/>
    <property type="evidence" value="ECO:0007669"/>
    <property type="project" value="TreeGrafter"/>
</dbReference>
<dbReference type="Proteomes" id="UP000237144">
    <property type="component" value="Unassembled WGS sequence"/>
</dbReference>
<dbReference type="InterPro" id="IPR039844">
    <property type="entry name" value="URB1"/>
</dbReference>
<dbReference type="PANTHER" id="PTHR13500:SF0">
    <property type="entry name" value="NUCLEOLAR PRE-RIBOSOMAL-ASSOCIATED PROTEIN 1"/>
    <property type="match status" value="1"/>
</dbReference>
<evidence type="ECO:0000313" key="3">
    <source>
        <dbReference type="EMBL" id="POY75978.1"/>
    </source>
</evidence>
<keyword evidence="4" id="KW-1185">Reference proteome</keyword>
<feature type="domain" description="URB1 N-terminal" evidence="1">
    <location>
        <begin position="68"/>
        <end position="389"/>
    </location>
</feature>
<dbReference type="EMBL" id="PJQD01000009">
    <property type="protein sequence ID" value="POY75978.1"/>
    <property type="molecule type" value="Genomic_DNA"/>
</dbReference>
<feature type="domain" description="URB1 C-terminal" evidence="2">
    <location>
        <begin position="1569"/>
        <end position="1764"/>
    </location>
</feature>
<dbReference type="STRING" id="741276.A0A2S5BGS4"/>